<accession>A0ABW0XCS4</accession>
<feature type="non-terminal residue" evidence="1">
    <location>
        <position position="1"/>
    </location>
</feature>
<name>A0ABW0XCS4_9ACTN</name>
<dbReference type="EMBL" id="JBHSOF010000096">
    <property type="protein sequence ID" value="MFC5668377.1"/>
    <property type="molecule type" value="Genomic_DNA"/>
</dbReference>
<evidence type="ECO:0000313" key="2">
    <source>
        <dbReference type="Proteomes" id="UP001595975"/>
    </source>
</evidence>
<dbReference type="RefSeq" id="WP_380230015.1">
    <property type="nucleotide sequence ID" value="NZ_JBHSOF010000096.1"/>
</dbReference>
<comment type="caution">
    <text evidence="1">The sequence shown here is derived from an EMBL/GenBank/DDBJ whole genome shotgun (WGS) entry which is preliminary data.</text>
</comment>
<organism evidence="1 2">
    <name type="scientific">Kitasatospora misakiensis</name>
    <dbReference type="NCBI Taxonomy" id="67330"/>
    <lineage>
        <taxon>Bacteria</taxon>
        <taxon>Bacillati</taxon>
        <taxon>Actinomycetota</taxon>
        <taxon>Actinomycetes</taxon>
        <taxon>Kitasatosporales</taxon>
        <taxon>Streptomycetaceae</taxon>
        <taxon>Kitasatospora</taxon>
    </lineage>
</organism>
<sequence>HTGPPGASFFRVSSLSDPRGRFDRLSFLRIPAGGISFDFAPKLIKAFGVLSSGIYLVGEGVHS</sequence>
<proteinExistence type="predicted"/>
<dbReference type="Proteomes" id="UP001595975">
    <property type="component" value="Unassembled WGS sequence"/>
</dbReference>
<reference evidence="2" key="1">
    <citation type="journal article" date="2019" name="Int. J. Syst. Evol. Microbiol.">
        <title>The Global Catalogue of Microorganisms (GCM) 10K type strain sequencing project: providing services to taxonomists for standard genome sequencing and annotation.</title>
        <authorList>
            <consortium name="The Broad Institute Genomics Platform"/>
            <consortium name="The Broad Institute Genome Sequencing Center for Infectious Disease"/>
            <person name="Wu L."/>
            <person name="Ma J."/>
        </authorList>
    </citation>
    <scope>NUCLEOTIDE SEQUENCE [LARGE SCALE GENOMIC DNA]</scope>
    <source>
        <strain evidence="2">CGMCC 4.1437</strain>
    </source>
</reference>
<gene>
    <name evidence="1" type="ORF">ACFP3U_36135</name>
</gene>
<evidence type="ECO:0000313" key="1">
    <source>
        <dbReference type="EMBL" id="MFC5668377.1"/>
    </source>
</evidence>
<keyword evidence="2" id="KW-1185">Reference proteome</keyword>
<protein>
    <submittedName>
        <fullName evidence="1">Uncharacterized protein</fullName>
    </submittedName>
</protein>